<proteinExistence type="predicted"/>
<organism evidence="1">
    <name type="scientific">marine sediment metagenome</name>
    <dbReference type="NCBI Taxonomy" id="412755"/>
    <lineage>
        <taxon>unclassified sequences</taxon>
        <taxon>metagenomes</taxon>
        <taxon>ecological metagenomes</taxon>
    </lineage>
</organism>
<accession>X1CMK4</accession>
<gene>
    <name evidence="1" type="ORF">S01H4_61288</name>
</gene>
<comment type="caution">
    <text evidence="1">The sequence shown here is derived from an EMBL/GenBank/DDBJ whole genome shotgun (WGS) entry which is preliminary data.</text>
</comment>
<protein>
    <submittedName>
        <fullName evidence="1">Uncharacterized protein</fullName>
    </submittedName>
</protein>
<dbReference type="AlphaFoldDB" id="X1CMK4"/>
<feature type="non-terminal residue" evidence="1">
    <location>
        <position position="1"/>
    </location>
</feature>
<name>X1CMK4_9ZZZZ</name>
<evidence type="ECO:0000313" key="1">
    <source>
        <dbReference type="EMBL" id="GAH09666.1"/>
    </source>
</evidence>
<reference evidence="1" key="1">
    <citation type="journal article" date="2014" name="Front. Microbiol.">
        <title>High frequency of phylogenetically diverse reductive dehalogenase-homologous genes in deep subseafloor sedimentary metagenomes.</title>
        <authorList>
            <person name="Kawai M."/>
            <person name="Futagami T."/>
            <person name="Toyoda A."/>
            <person name="Takaki Y."/>
            <person name="Nishi S."/>
            <person name="Hori S."/>
            <person name="Arai W."/>
            <person name="Tsubouchi T."/>
            <person name="Morono Y."/>
            <person name="Uchiyama I."/>
            <person name="Ito T."/>
            <person name="Fujiyama A."/>
            <person name="Inagaki F."/>
            <person name="Takami H."/>
        </authorList>
    </citation>
    <scope>NUCLEOTIDE SEQUENCE</scope>
    <source>
        <strain evidence="1">Expedition CK06-06</strain>
    </source>
</reference>
<dbReference type="EMBL" id="BART01036308">
    <property type="protein sequence ID" value="GAH09666.1"/>
    <property type="molecule type" value="Genomic_DNA"/>
</dbReference>
<sequence length="126" mass="14613">EALGRLDKDTRVCIKYLERLINDKFNAALASQQPHPRVDLSKIESTLDSLQKQLDGLRPKIDAAHGFVQEHDEQEKYLKSLTKRAEEILDGVKQHFEDLYKSGYYSEGTRRKIRDEGLIENLNERS</sequence>